<dbReference type="AlphaFoldDB" id="A0A4Z2G769"/>
<evidence type="ECO:0000313" key="3">
    <source>
        <dbReference type="Proteomes" id="UP000314294"/>
    </source>
</evidence>
<feature type="region of interest" description="Disordered" evidence="1">
    <location>
        <begin position="277"/>
        <end position="304"/>
    </location>
</feature>
<feature type="compositionally biased region" description="Basic and acidic residues" evidence="1">
    <location>
        <begin position="340"/>
        <end position="366"/>
    </location>
</feature>
<evidence type="ECO:0000313" key="2">
    <source>
        <dbReference type="EMBL" id="TNN49359.1"/>
    </source>
</evidence>
<feature type="compositionally biased region" description="Basic residues" evidence="1">
    <location>
        <begin position="367"/>
        <end position="376"/>
    </location>
</feature>
<reference evidence="2 3" key="1">
    <citation type="submission" date="2019-03" db="EMBL/GenBank/DDBJ databases">
        <title>First draft genome of Liparis tanakae, snailfish: a comprehensive survey of snailfish specific genes.</title>
        <authorList>
            <person name="Kim W."/>
            <person name="Song I."/>
            <person name="Jeong J.-H."/>
            <person name="Kim D."/>
            <person name="Kim S."/>
            <person name="Ryu S."/>
            <person name="Song J.Y."/>
            <person name="Lee S.K."/>
        </authorList>
    </citation>
    <scope>NUCLEOTIDE SEQUENCE [LARGE SCALE GENOMIC DNA]</scope>
    <source>
        <tissue evidence="2">Muscle</tissue>
    </source>
</reference>
<accession>A0A4Z2G769</accession>
<gene>
    <name evidence="2" type="ORF">EYF80_040420</name>
</gene>
<dbReference type="EMBL" id="SRLO01000659">
    <property type="protein sequence ID" value="TNN49359.1"/>
    <property type="molecule type" value="Genomic_DNA"/>
</dbReference>
<proteinExistence type="predicted"/>
<feature type="region of interest" description="Disordered" evidence="1">
    <location>
        <begin position="319"/>
        <end position="376"/>
    </location>
</feature>
<keyword evidence="3" id="KW-1185">Reference proteome</keyword>
<feature type="region of interest" description="Disordered" evidence="1">
    <location>
        <begin position="46"/>
        <end position="66"/>
    </location>
</feature>
<dbReference type="Proteomes" id="UP000314294">
    <property type="component" value="Unassembled WGS sequence"/>
</dbReference>
<evidence type="ECO:0000256" key="1">
    <source>
        <dbReference type="SAM" id="MobiDB-lite"/>
    </source>
</evidence>
<feature type="compositionally biased region" description="Polar residues" evidence="1">
    <location>
        <begin position="319"/>
        <end position="339"/>
    </location>
</feature>
<feature type="compositionally biased region" description="Polar residues" evidence="1">
    <location>
        <begin position="284"/>
        <end position="302"/>
    </location>
</feature>
<protein>
    <submittedName>
        <fullName evidence="2">Uncharacterized protein</fullName>
    </submittedName>
</protein>
<sequence length="376" mass="41743">MENDFSAAWMYEPEKRKDDVLSSAPLEDVPVEGVVVLERKSVEELEEGLRQDQVPRGSHLERGHGKNLVHPEEFGVLRKEKIGEDKEKETSNASLLKPERFVDPLLKKKMGKKKLSLRCCPFPEERRDVFKSTGSVCSCWGSVLKSSSLPTFTATNTSVSPAYPFPTRSAPGAALFSPGHTIVKSPQSRSSELSTQSFCRLHVSVELMQRPADTPRVTGTFCERSVSRRVARVRTPSMGAKPHPVGGWQGLSSVSSALQAPPPNWDGLWRDRVREQADQEPQGYRSQKQAVPTDIQPKSCSIRTDRPGAAIVGNVSSSENRLRTNTSLRCSPRGNGNMNSKHDSFSSEEHLNEPCSTREDVHEPKPHCRGHVANRK</sequence>
<organism evidence="2 3">
    <name type="scientific">Liparis tanakae</name>
    <name type="common">Tanaka's snailfish</name>
    <dbReference type="NCBI Taxonomy" id="230148"/>
    <lineage>
        <taxon>Eukaryota</taxon>
        <taxon>Metazoa</taxon>
        <taxon>Chordata</taxon>
        <taxon>Craniata</taxon>
        <taxon>Vertebrata</taxon>
        <taxon>Euteleostomi</taxon>
        <taxon>Actinopterygii</taxon>
        <taxon>Neopterygii</taxon>
        <taxon>Teleostei</taxon>
        <taxon>Neoteleostei</taxon>
        <taxon>Acanthomorphata</taxon>
        <taxon>Eupercaria</taxon>
        <taxon>Perciformes</taxon>
        <taxon>Cottioidei</taxon>
        <taxon>Cottales</taxon>
        <taxon>Liparidae</taxon>
        <taxon>Liparis</taxon>
    </lineage>
</organism>
<name>A0A4Z2G769_9TELE</name>
<comment type="caution">
    <text evidence="2">The sequence shown here is derived from an EMBL/GenBank/DDBJ whole genome shotgun (WGS) entry which is preliminary data.</text>
</comment>